<protein>
    <submittedName>
        <fullName evidence="8">(Atlantic silverside) hypothetical protein</fullName>
    </submittedName>
</protein>
<dbReference type="SMART" id="SM01419">
    <property type="entry name" value="Thiol-ester_cl"/>
    <property type="match status" value="2"/>
</dbReference>
<dbReference type="SMART" id="SM00104">
    <property type="entry name" value="ANATO"/>
    <property type="match status" value="2"/>
</dbReference>
<dbReference type="InterPro" id="IPR018933">
    <property type="entry name" value="Netrin_module_non-TIMP"/>
</dbReference>
<keyword evidence="3" id="KW-0882">Thioester bond</keyword>
<evidence type="ECO:0000256" key="5">
    <source>
        <dbReference type="SAM" id="SignalP"/>
    </source>
</evidence>
<dbReference type="InterPro" id="IPR040839">
    <property type="entry name" value="MG4"/>
</dbReference>
<dbReference type="InterPro" id="IPR009048">
    <property type="entry name" value="A-macroglobulin_rcpt-bd"/>
</dbReference>
<dbReference type="Pfam" id="PF17789">
    <property type="entry name" value="MG4"/>
    <property type="match status" value="1"/>
</dbReference>
<dbReference type="InterPro" id="IPR047565">
    <property type="entry name" value="Alpha-macroglob_thiol-ester_cl"/>
</dbReference>
<dbReference type="Pfam" id="PF17790">
    <property type="entry name" value="MG1"/>
    <property type="match status" value="2"/>
</dbReference>
<dbReference type="SUPFAM" id="SSF49410">
    <property type="entry name" value="Alpha-macroglobulin receptor domain"/>
    <property type="match status" value="2"/>
</dbReference>
<feature type="domain" description="Anaphylatoxin-like" evidence="6">
    <location>
        <begin position="2279"/>
        <end position="2314"/>
    </location>
</feature>
<keyword evidence="5" id="KW-0732">Signal</keyword>
<dbReference type="Gene3D" id="2.20.130.20">
    <property type="match status" value="2"/>
</dbReference>
<dbReference type="Pfam" id="PF07703">
    <property type="entry name" value="A2M_BRD"/>
    <property type="match status" value="2"/>
</dbReference>
<dbReference type="Pfam" id="PF07677">
    <property type="entry name" value="A2M_recep"/>
    <property type="match status" value="2"/>
</dbReference>
<evidence type="ECO:0000256" key="4">
    <source>
        <dbReference type="ARBA" id="ARBA00023157"/>
    </source>
</evidence>
<dbReference type="Gene3D" id="2.60.40.690">
    <property type="entry name" value="Alpha-macroglobulin, receptor-binding domain"/>
    <property type="match status" value="2"/>
</dbReference>
<sequence length="2923" mass="327905">MGSSRRMPWIQMLLWGGLLAFAFMISPATAGIKLMSAPNLMRVGIEENIFVEIQHCEHQHDINVEIMVKNHPTKRKTLKSTTVTLRKADNYQGVGRLTVPTEEFSNDVNAKQYVYIQAQFPDALLEKVVMISFQSGYIFIQTDKTIYTPATSVRYRVFALRPSLEPVARDAQQSSDTSVLIEIETPAGIVIKSNKYSMTSGIYTGAYTLPEIVSMGQWKVVAKFENNPQQSFFSEFEVKEYVLPSFEVKLSTPPESPFFNVESDSLTITIKASYVFGEDVEGSAYVVFGLIGEGKKRSFPGSLQRVLINRGKGSAILRKVDITQTFPNINELVGKSIYVTVNVLTESGGEMVETELRSIKIVTSPYTITFKRTSKYFKPGMSFDVAVEVVNPDDSPAKGIPVIINPGGVSAVTRDNGLARLTINTVSNADRLSITAETTHPGLSPSRQARASMDAYPYKSQSNSFLHINVDTAEVALGDDMKILFFISWPDNQPKDITYLVLSRGQIVQNYRYVNKGLQQISRSIRITKEMLPSFRIVAYCHSNSGELVSDSVWIDVKDSCMGTLKLETVKPARSYEPGQSFDLKITGDPGATVGLVAVDKSVYIWDTVEKYDPGCTSGGGKDNMHVLYDAGLILQTSTGSGTPSRTELSCPSPSRRRRAITIMDVRTSFKYEDQEQRECCLDGMREVPVSYSCKRRTEYIVDGKNCENAFLFCCEEMQKHQDAKKDEVLHLARSEENDGYLGKSEIRSRSYFPESWHWTDVKLEACPSGSHSCGTKTFEQRVYVPESITTWELTGISLSKTHSICIAEPLEVVVWQQFFIDLRLPYSAVRGEQLEIKAILHNYKSEAITVRVELKEEKHVCSGAFKKNWFVEEVIVGAETTRSVPFIIIPMTLGEVPIEIKASVKYGQYGDGIKKMLRVVSPGVLVRSEKSVKLEPGRRGGTQVEVIRSDISTGDMVPNTPSNTLVSVTGREQMSTLLEHAISGESMGNLIRQPAGCGEQNMIQLTLPVIATVYLDKTNQWELVGFERRNEALQHMATGYQTELTFRKNDGSFTIFQHCKSTTWLTAYVAKVFAMAYDFAIIKVEIICEAIKFMILRTQQPDGQFVEIGDVYHKEMIGDVGGLDTDASMTAFVLIAMQESESLCSSTVGSMPNAISKATTYLERRLPHLTNPYSVAMTSYALAKANKMKKEILFKFASQDRTHWPVAKGDIFTLEATAYALLALVNVKAYAEAKPIVRWLSEQKKGGGEYGSTQATIMVYQAVAEYWANANEPAYKLSVDMKLPGKNLIDKYSFDNNNHYTTRTSKFQGINKDIELTAKGTGEGMFNMVSLYYAMPKTQKKDCERFHLAVELIPDTITEEKSIYKLKIEFYYKHKERNASMSILDIGLPTAYIFNKNDLDALSKGRDRLISKYEMNNALSERGSLIIYLDKVSNSRPEEISFRIERVMKVGVLQPAAVSIYEYYDKKHCVEFYRPERKSGALEKRCTEDACICAEESCSRQKKDDIRNEDRTKKACESTSTSKIDFVYKVQVEHYEDALSVDVYNMRILNAFKEGSTDVGPKDQLRKFLVPQHCSKALDLQTDKTYLIMGSSSDIYIHENQNQYIVGEKTWVEYWPTGPECQDPQYRPTCKGMEHLVEQFELFGYVSSYLLVQEVMSAPNLLRVGTWENIFVEIQDCTLQGNIDVQIFVKNHPSKSKIITSTTATLTKANKYQFLARVKIPTGELSKDPNVKQFVVLQAQFPGRLLEKVLLVSFQYGFIFIQTDKTIYTPTQDVRYRIFALRPNMEPVEKGSEKDTESSVLIEIMTPDGIVVQSDSSSLTSGMKSSIYTLEDIVSFGMWKVTAKFQNSPQQTFFAEFEVKEYVLPSFEVKLSVVGDPFFYVDSNELTINIKSTYVFGKKVDGTAYVVFGVYSNNAKKGFPDSLQTVRLSRGEGTATLRKADILKTFKNINELVGSSIYVAVSLLTQTGSEMVEAELRGIEMVTSPYKIFFKRTAKFFKPGMSFDVMVEVLNPDGTPANNVPVVVNPGGIKSSTNANGLAKATINPKDKSRLTVTIHLDRILSRGQVVGNFRFENNALNQISQMVEFTKDMLPSFRIVGYYHKASGEVVSDSVWVDVKDTCMGMLKLEVVGPAPSYEPRRTFKLKVTGDPGATVGLVAVDKSIYILNNKNRLTQKKAISLYCLLKYHLFYQCGIWDTVEKYDPACTAGGGANNMKVFYDAGLMLKSPNSETPDRTGRISCYRSVCSFCLGVYFCIFCTEKSTEPPSPVSEFKEKEEQECCLDGMREVPVSYDCKRRSEYIDNNEKCTKAFLRCCDEMSKIQEDNKKELLQLARSEHEDNYMDRNDIQSRTNFPESWHWTNVKLTCPPTDANCKVASAEQYVPLPDTITTWEMTGIGLSNTHSICVADPLEVVVWKPFFIDLKLPYSAVRGEQVEIRAILHNYNIETITVRVELKEDDGACSSAYKKGWFSQEVQVGPETTRAVAFIIIPMRTGSIPIEVKAAVKNSYFSDGIEKNLRVVPPGVLVKTPFDVILEPSKKGGKQVETINSGLKITDLVPNSPTSTLVSLTGIEQLNTLFEDSISGQFMGSLIQEPTGCGEQNMIGMTLPVIATLYLDKTNQWQDVGFEKRDKALGHIKSGYNKELAYRKTDGSFCIFQSWKSTTWLTAYVAKVFSMAYNLVVLDSGVICDAIKFLILNTQQPDGMFVEIGRVYEQHMIGDVGGVDSDASMTAFCLIAMQESETLCSSSVNSLANSKTKAIAYLERRLPRLSNPYAVAMTSYALANENKLNKEILYKFASPAQPVVRWLSRQQKVGGGYGSTQATIMVYQAVAEYWTHAKEPPYSLDLSKGHAPIISSYETNQVLSEKESLMIYLKSVSHTRTEEISFRIEQKMKVGVLQPAAVSVYEYYNSEFLQTFDSNMCSDQ</sequence>
<dbReference type="SMART" id="SM01361">
    <property type="entry name" value="A2M_recep"/>
    <property type="match status" value="2"/>
</dbReference>
<evidence type="ECO:0000259" key="7">
    <source>
        <dbReference type="PROSITE" id="PS50189"/>
    </source>
</evidence>
<dbReference type="PANTHER" id="PTHR11412:SF81">
    <property type="entry name" value="COMPLEMENT C3"/>
    <property type="match status" value="1"/>
</dbReference>
<accession>A0A8S4BAS6</accession>
<dbReference type="InterPro" id="IPR002890">
    <property type="entry name" value="MG2"/>
</dbReference>
<evidence type="ECO:0000256" key="3">
    <source>
        <dbReference type="ARBA" id="ARBA00022966"/>
    </source>
</evidence>
<dbReference type="FunFam" id="2.40.50.120:FF:000013">
    <property type="entry name" value="Complement C3"/>
    <property type="match status" value="1"/>
</dbReference>
<evidence type="ECO:0000259" key="6">
    <source>
        <dbReference type="PROSITE" id="PS01178"/>
    </source>
</evidence>
<name>A0A8S4BAS6_9TELE</name>
<dbReference type="SUPFAM" id="SSF50242">
    <property type="entry name" value="TIMP-like"/>
    <property type="match status" value="1"/>
</dbReference>
<dbReference type="GO" id="GO:0005615">
    <property type="term" value="C:extracellular space"/>
    <property type="evidence" value="ECO:0007669"/>
    <property type="project" value="InterPro"/>
</dbReference>
<feature type="chain" id="PRO_5035831197" evidence="5">
    <location>
        <begin position="31"/>
        <end position="2923"/>
    </location>
</feature>
<dbReference type="SMART" id="SM01359">
    <property type="entry name" value="A2M_N_2"/>
    <property type="match status" value="2"/>
</dbReference>
<dbReference type="InterPro" id="IPR013783">
    <property type="entry name" value="Ig-like_fold"/>
</dbReference>
<dbReference type="InterPro" id="IPR000020">
    <property type="entry name" value="Anaphylatoxin/fibulin"/>
</dbReference>
<dbReference type="PROSITE" id="PS50189">
    <property type="entry name" value="NTR"/>
    <property type="match status" value="1"/>
</dbReference>
<comment type="subcellular location">
    <subcellularLocation>
        <location evidence="1">Secreted</location>
    </subcellularLocation>
</comment>
<dbReference type="InterPro" id="IPR008930">
    <property type="entry name" value="Terpenoid_cyclase/PrenylTrfase"/>
</dbReference>
<dbReference type="Pfam" id="PF01759">
    <property type="entry name" value="NTR"/>
    <property type="match status" value="1"/>
</dbReference>
<dbReference type="InterPro" id="IPR018081">
    <property type="entry name" value="Anaphylatoxin_comp_syst"/>
</dbReference>
<dbReference type="InterPro" id="IPR050473">
    <property type="entry name" value="A2M/Complement_sys"/>
</dbReference>
<dbReference type="Gene3D" id="6.20.50.160">
    <property type="match status" value="2"/>
</dbReference>
<dbReference type="InterPro" id="IPR041555">
    <property type="entry name" value="MG3"/>
</dbReference>
<dbReference type="PROSITE" id="PS00477">
    <property type="entry name" value="ALPHA_2_MACROGLOBULIN"/>
    <property type="match status" value="2"/>
</dbReference>
<reference evidence="8" key="1">
    <citation type="submission" date="2021-05" db="EMBL/GenBank/DDBJ databases">
        <authorList>
            <person name="Tigano A."/>
        </authorList>
    </citation>
    <scope>NUCLEOTIDE SEQUENCE</scope>
</reference>
<dbReference type="CDD" id="cd00017">
    <property type="entry name" value="ANATO"/>
    <property type="match status" value="2"/>
</dbReference>
<feature type="domain" description="NTR" evidence="7">
    <location>
        <begin position="1499"/>
        <end position="1631"/>
    </location>
</feature>
<dbReference type="SUPFAM" id="SSF48239">
    <property type="entry name" value="Terpenoid cyclases/Protein prenyltransferases"/>
    <property type="match status" value="2"/>
</dbReference>
<feature type="domain" description="Anaphylatoxin-like" evidence="6">
    <location>
        <begin position="680"/>
        <end position="715"/>
    </location>
</feature>
<proteinExistence type="predicted"/>
<dbReference type="SMART" id="SM00643">
    <property type="entry name" value="C345C"/>
    <property type="match status" value="1"/>
</dbReference>
<dbReference type="InterPro" id="IPR001599">
    <property type="entry name" value="Macroglobln_a2"/>
</dbReference>
<dbReference type="Proteomes" id="UP000677803">
    <property type="component" value="Unassembled WGS sequence"/>
</dbReference>
<dbReference type="SUPFAM" id="SSF47686">
    <property type="entry name" value="Anaphylotoxins (complement system)"/>
    <property type="match status" value="2"/>
</dbReference>
<dbReference type="EMBL" id="CAJRST010013335">
    <property type="protein sequence ID" value="CAG5928927.1"/>
    <property type="molecule type" value="Genomic_DNA"/>
</dbReference>
<dbReference type="SMART" id="SM01360">
    <property type="entry name" value="A2M"/>
    <property type="match status" value="2"/>
</dbReference>
<keyword evidence="9" id="KW-1185">Reference proteome</keyword>
<dbReference type="InterPro" id="IPR001134">
    <property type="entry name" value="Netrin_domain"/>
</dbReference>
<dbReference type="InterPro" id="IPR041425">
    <property type="entry name" value="C3/4/5_MG1"/>
</dbReference>
<dbReference type="CDD" id="cd02896">
    <property type="entry name" value="complement_C3_C4_C5"/>
    <property type="match status" value="2"/>
</dbReference>
<dbReference type="InterPro" id="IPR011625">
    <property type="entry name" value="A2M_N_BRD"/>
</dbReference>
<gene>
    <name evidence="8" type="ORF">MMEN_LOCUS12569</name>
</gene>
<organism evidence="8 9">
    <name type="scientific">Menidia menidia</name>
    <name type="common">Atlantic silverside</name>
    <dbReference type="NCBI Taxonomy" id="238744"/>
    <lineage>
        <taxon>Eukaryota</taxon>
        <taxon>Metazoa</taxon>
        <taxon>Chordata</taxon>
        <taxon>Craniata</taxon>
        <taxon>Vertebrata</taxon>
        <taxon>Euteleostomi</taxon>
        <taxon>Actinopterygii</taxon>
        <taxon>Neopterygii</taxon>
        <taxon>Teleostei</taxon>
        <taxon>Neoteleostei</taxon>
        <taxon>Acanthomorphata</taxon>
        <taxon>Ovalentaria</taxon>
        <taxon>Atherinomorphae</taxon>
        <taxon>Atheriniformes</taxon>
        <taxon>Atherinopsidae</taxon>
        <taxon>Menidiinae</taxon>
        <taxon>Menidia</taxon>
    </lineage>
</organism>
<dbReference type="OrthoDB" id="6359008at2759"/>
<dbReference type="PROSITE" id="PS01178">
    <property type="entry name" value="ANAPHYLATOXIN_2"/>
    <property type="match status" value="2"/>
</dbReference>
<dbReference type="FunFam" id="2.60.40.1940:FF:000001">
    <property type="entry name" value="Complement component C3"/>
    <property type="match status" value="2"/>
</dbReference>
<dbReference type="Pfam" id="PF17791">
    <property type="entry name" value="MG3"/>
    <property type="match status" value="2"/>
</dbReference>
<dbReference type="FunFam" id="2.60.40.10:FF:000155">
    <property type="entry name" value="complement C3 isoform X1"/>
    <property type="match status" value="2"/>
</dbReference>
<dbReference type="PANTHER" id="PTHR11412">
    <property type="entry name" value="MACROGLOBULIN / COMPLEMENT"/>
    <property type="match status" value="1"/>
</dbReference>
<dbReference type="Gene3D" id="2.60.40.1930">
    <property type="match status" value="5"/>
</dbReference>
<dbReference type="InterPro" id="IPR008993">
    <property type="entry name" value="TIMP-like_OB-fold"/>
</dbReference>
<keyword evidence="4" id="KW-1015">Disulfide bond</keyword>
<evidence type="ECO:0000313" key="9">
    <source>
        <dbReference type="Proteomes" id="UP000677803"/>
    </source>
</evidence>
<dbReference type="Gene3D" id="1.20.91.20">
    <property type="entry name" value="Anaphylotoxins (complement system)"/>
    <property type="match status" value="2"/>
</dbReference>
<dbReference type="GO" id="GO:0004866">
    <property type="term" value="F:endopeptidase inhibitor activity"/>
    <property type="evidence" value="ECO:0007669"/>
    <property type="project" value="InterPro"/>
</dbReference>
<keyword evidence="2" id="KW-0964">Secreted</keyword>
<evidence type="ECO:0000313" key="8">
    <source>
        <dbReference type="EMBL" id="CAG5928927.1"/>
    </source>
</evidence>
<comment type="caution">
    <text evidence="8">The sequence shown here is derived from an EMBL/GenBank/DDBJ whole genome shotgun (WGS) entry which is preliminary data.</text>
</comment>
<evidence type="ECO:0000256" key="2">
    <source>
        <dbReference type="ARBA" id="ARBA00022525"/>
    </source>
</evidence>
<dbReference type="Pfam" id="PF07678">
    <property type="entry name" value="TED_complement"/>
    <property type="match status" value="3"/>
</dbReference>
<dbReference type="InterPro" id="IPR011626">
    <property type="entry name" value="Alpha-macroglobulin_TED"/>
</dbReference>
<dbReference type="InterPro" id="IPR036595">
    <property type="entry name" value="A-macroglobulin_rcpt-bd_sf"/>
</dbReference>
<evidence type="ECO:0000256" key="1">
    <source>
        <dbReference type="ARBA" id="ARBA00004613"/>
    </source>
</evidence>
<dbReference type="Pfam" id="PF00207">
    <property type="entry name" value="A2M"/>
    <property type="match status" value="2"/>
</dbReference>
<dbReference type="Gene3D" id="2.60.40.10">
    <property type="entry name" value="Immunoglobulins"/>
    <property type="match status" value="4"/>
</dbReference>
<dbReference type="InterPro" id="IPR019742">
    <property type="entry name" value="MacrogloblnA2_CS"/>
</dbReference>
<dbReference type="Gene3D" id="2.40.50.120">
    <property type="match status" value="1"/>
</dbReference>
<dbReference type="Gene3D" id="1.50.10.20">
    <property type="match status" value="3"/>
</dbReference>
<dbReference type="Pfam" id="PF01835">
    <property type="entry name" value="MG2"/>
    <property type="match status" value="2"/>
</dbReference>
<feature type="signal peptide" evidence="5">
    <location>
        <begin position="1"/>
        <end position="30"/>
    </location>
</feature>
<dbReference type="Gene3D" id="1.20.50.70">
    <property type="match status" value="1"/>
</dbReference>
<dbReference type="Gene3D" id="2.60.120.1540">
    <property type="match status" value="1"/>
</dbReference>
<dbReference type="Gene3D" id="2.60.40.1940">
    <property type="match status" value="2"/>
</dbReference>
<dbReference type="Pfam" id="PF01821">
    <property type="entry name" value="ANATO"/>
    <property type="match status" value="2"/>
</dbReference>